<keyword evidence="3" id="KW-0645">Protease</keyword>
<protein>
    <submittedName>
        <fullName evidence="3">CAAX protease family protein</fullName>
    </submittedName>
</protein>
<keyword evidence="1" id="KW-0472">Membrane</keyword>
<dbReference type="Pfam" id="PF02517">
    <property type="entry name" value="Rce1-like"/>
    <property type="match status" value="1"/>
</dbReference>
<evidence type="ECO:0000313" key="4">
    <source>
        <dbReference type="Proteomes" id="UP000391919"/>
    </source>
</evidence>
<keyword evidence="4" id="KW-1185">Reference proteome</keyword>
<dbReference type="RefSeq" id="WP_151681412.1">
    <property type="nucleotide sequence ID" value="NZ_BKZP01000033.1"/>
</dbReference>
<keyword evidence="3" id="KW-0378">Hydrolase</keyword>
<feature type="transmembrane region" description="Helical" evidence="1">
    <location>
        <begin position="108"/>
        <end position="126"/>
    </location>
</feature>
<feature type="domain" description="CAAX prenyl protease 2/Lysostaphin resistance protein A-like" evidence="2">
    <location>
        <begin position="107"/>
        <end position="196"/>
    </location>
</feature>
<dbReference type="Proteomes" id="UP000391919">
    <property type="component" value="Unassembled WGS sequence"/>
</dbReference>
<proteinExistence type="predicted"/>
<feature type="transmembrane region" description="Helical" evidence="1">
    <location>
        <begin position="186"/>
        <end position="204"/>
    </location>
</feature>
<evidence type="ECO:0000256" key="1">
    <source>
        <dbReference type="SAM" id="Phobius"/>
    </source>
</evidence>
<reference evidence="3 4" key="1">
    <citation type="submission" date="2019-09" db="EMBL/GenBank/DDBJ databases">
        <title>Draft genome sequence of Bacillus sp. JC-7.</title>
        <authorList>
            <person name="Tanaka N."/>
            <person name="Shiwa Y."/>
            <person name="Fujita N."/>
            <person name="Tanasupawat S."/>
        </authorList>
    </citation>
    <scope>NUCLEOTIDE SEQUENCE [LARGE SCALE GENOMIC DNA]</scope>
    <source>
        <strain evidence="3 4">JC-7</strain>
    </source>
</reference>
<dbReference type="AlphaFoldDB" id="A0A5J4JM78"/>
<dbReference type="GO" id="GO:0006508">
    <property type="term" value="P:proteolysis"/>
    <property type="evidence" value="ECO:0007669"/>
    <property type="project" value="UniProtKB-KW"/>
</dbReference>
<comment type="caution">
    <text evidence="3">The sequence shown here is derived from an EMBL/GenBank/DDBJ whole genome shotgun (WGS) entry which is preliminary data.</text>
</comment>
<accession>A0A5J4JM78</accession>
<dbReference type="EMBL" id="BKZQ01000050">
    <property type="protein sequence ID" value="GER71487.1"/>
    <property type="molecule type" value="Genomic_DNA"/>
</dbReference>
<keyword evidence="1" id="KW-1133">Transmembrane helix</keyword>
<dbReference type="GO" id="GO:0004175">
    <property type="term" value="F:endopeptidase activity"/>
    <property type="evidence" value="ECO:0007669"/>
    <property type="project" value="UniProtKB-ARBA"/>
</dbReference>
<dbReference type="GO" id="GO:0080120">
    <property type="term" value="P:CAAX-box protein maturation"/>
    <property type="evidence" value="ECO:0007669"/>
    <property type="project" value="UniProtKB-ARBA"/>
</dbReference>
<name>A0A5J4JM78_9BACI</name>
<sequence length="205" mass="23454">MTKNMIDTKLLGSIIIAHLLLYITFQDLSVFWYLYSGAMLFLVSYAVFLGKSEKHEKLSYLQLFMYGILSGLLLYIVFRLGNAVLGLLPGGLDREVVLAYRRFSPDTIWHYLALVFILVPGEEIFWRSFVQARLMKKAEPKYAILIAAVLNTSVYLYCSLKIMAIAAFVGSVFWGLLYAKKRSLTIQILSHLTFDLLLVVFLPIY</sequence>
<keyword evidence="1" id="KW-0812">Transmembrane</keyword>
<feature type="transmembrane region" description="Helical" evidence="1">
    <location>
        <begin position="31"/>
        <end position="51"/>
    </location>
</feature>
<gene>
    <name evidence="3" type="ORF">BpJC7_27900</name>
</gene>
<feature type="transmembrane region" description="Helical" evidence="1">
    <location>
        <begin position="138"/>
        <end position="156"/>
    </location>
</feature>
<dbReference type="InterPro" id="IPR003675">
    <property type="entry name" value="Rce1/LyrA-like_dom"/>
</dbReference>
<evidence type="ECO:0000313" key="3">
    <source>
        <dbReference type="EMBL" id="GER71487.1"/>
    </source>
</evidence>
<organism evidence="3 4">
    <name type="scientific">Weizmannia acidilactici</name>
    <dbReference type="NCBI Taxonomy" id="2607726"/>
    <lineage>
        <taxon>Bacteria</taxon>
        <taxon>Bacillati</taxon>
        <taxon>Bacillota</taxon>
        <taxon>Bacilli</taxon>
        <taxon>Bacillales</taxon>
        <taxon>Bacillaceae</taxon>
        <taxon>Heyndrickxia</taxon>
    </lineage>
</organism>
<feature type="transmembrane region" description="Helical" evidence="1">
    <location>
        <begin position="63"/>
        <end position="88"/>
    </location>
</feature>
<evidence type="ECO:0000259" key="2">
    <source>
        <dbReference type="Pfam" id="PF02517"/>
    </source>
</evidence>